<evidence type="ECO:0000256" key="3">
    <source>
        <dbReference type="ARBA" id="ARBA00022737"/>
    </source>
</evidence>
<feature type="compositionally biased region" description="Basic and acidic residues" evidence="4">
    <location>
        <begin position="349"/>
        <end position="367"/>
    </location>
</feature>
<dbReference type="PROSITE" id="PS00205">
    <property type="entry name" value="TRANSFERRIN_LIKE_1"/>
    <property type="match status" value="1"/>
</dbReference>
<dbReference type="GO" id="GO:0005886">
    <property type="term" value="C:plasma membrane"/>
    <property type="evidence" value="ECO:0007669"/>
    <property type="project" value="TreeGrafter"/>
</dbReference>
<feature type="region of interest" description="Disordered" evidence="4">
    <location>
        <begin position="334"/>
        <end position="394"/>
    </location>
</feature>
<dbReference type="CDD" id="cd13529">
    <property type="entry name" value="PBP2_transferrin"/>
    <property type="match status" value="2"/>
</dbReference>
<dbReference type="FunFam" id="3.40.190.10:FF:000095">
    <property type="entry name" value="Lactotransferrin"/>
    <property type="match status" value="1"/>
</dbReference>
<dbReference type="Pfam" id="PF00405">
    <property type="entry name" value="Transferrin"/>
    <property type="match status" value="2"/>
</dbReference>
<accession>A0A7G3B3U2</accession>
<sequence>MSNLRALASIVLPCLLFTLNWGATNAQYHNFYDEHKTEKLTWCTMNREEQWKCKNFTVALERDRALFEDDFFNVSCYQAFDKDECIIMIDQEKAHITSLDPGEVFQAGRYNSLVPILQETYEGGFKNYYAVAVIKSGTMSDVYSIRDLRGKQACFAGVGSQAGWTIPIHRLLKDGFMEIVDCNNHVKSAINFFGKSCAVNSLVNKNNPIGDNSDKLCNLCTGVVPGGKCTAQDPYAGFEGAFRCLLEVGDVAFLKHTTVKEMVSSKEFKSVTEDRFELLCPDGQKRPLGDYRQCNWGLVPSNAIVVSSAKTTDERKRIERFLLKSVELYSTKPLGDVQQQSNDPYDQGNRYDNRYDTRYDNRYDTNRYDSTPRYNDYGNPGNPGSPYSNDRFGGFGGSRYDSNRAFGGYDDPFRTTTRSTTTTTTTRRPFGFYDNPFGVRNQTDQDRDGNQTLYERFELFDSERYGSKINLMFSDITRTFASIKEEEQNFGGYLGDNLEIIMGVRMCPVGRMTLCVTSDAEMEKCVKMKTALKAQLIKPEMICYKGHSHINCMQAIASGVADVSVLDVSDVYTGGLRYELIPFLSEVYNLGQPEYYVVAIAKEEDPSTELTYLKGKYTCHSGINTAAGWVYPLAYLISNGWIRPYGCDSIRAAAEYFSKSCVPGALSAEYNTGIPYDNMCDLCHGSSYRYCRRDASEDYYGHTGAFRCLVEGGGHVAFAKHTTVSENTGGKRREWWARNTLNDDFQLLCPDGTRGRLKDYHTCNLGKVKANAVVTRGGAGYNETQINAYINLFTYAQQFYGRKEQDAFSFSMFYSYPPYHDLIFQDATRQLKVVEPKDRRYDRYVGKDFMRARRITDCLAGGSQITINRMQIALITVLTILSARILL</sequence>
<name>A0A7G3B3U2_LUTLO</name>
<dbReference type="Gene3D" id="3.40.190.10">
    <property type="entry name" value="Periplasmic binding protein-like II"/>
    <property type="match status" value="5"/>
</dbReference>
<dbReference type="GO" id="GO:0005769">
    <property type="term" value="C:early endosome"/>
    <property type="evidence" value="ECO:0007669"/>
    <property type="project" value="TreeGrafter"/>
</dbReference>
<dbReference type="InterPro" id="IPR001156">
    <property type="entry name" value="Transferrin-like_dom"/>
</dbReference>
<evidence type="ECO:0000256" key="1">
    <source>
        <dbReference type="ARBA" id="ARBA00004613"/>
    </source>
</evidence>
<evidence type="ECO:0000259" key="6">
    <source>
        <dbReference type="PROSITE" id="PS51408"/>
    </source>
</evidence>
<protein>
    <submittedName>
        <fullName evidence="7">Putative transferrin 2</fullName>
    </submittedName>
</protein>
<dbReference type="PRINTS" id="PR00422">
    <property type="entry name" value="TRANSFERRIN"/>
</dbReference>
<dbReference type="PANTHER" id="PTHR11485:SF29">
    <property type="entry name" value="TRANSFERRIN 2"/>
    <property type="match status" value="1"/>
</dbReference>
<dbReference type="GO" id="GO:0005615">
    <property type="term" value="C:extracellular space"/>
    <property type="evidence" value="ECO:0007669"/>
    <property type="project" value="TreeGrafter"/>
</dbReference>
<dbReference type="VEuPathDB" id="VectorBase:LLONM1_006041"/>
<dbReference type="EMBL" id="GITU01009323">
    <property type="protein sequence ID" value="MBC1178026.1"/>
    <property type="molecule type" value="Transcribed_RNA"/>
</dbReference>
<keyword evidence="5" id="KW-0732">Signal</keyword>
<reference evidence="7" key="1">
    <citation type="journal article" date="2020" name="BMC">
        <title>Leishmania infection induces a limited differential gene expression in the sand fly midgut.</title>
        <authorList>
            <person name="Coutinho-Abreu I.V."/>
            <person name="Serafim T.D."/>
            <person name="Meneses C."/>
            <person name="Kamhawi S."/>
            <person name="Oliveira F."/>
            <person name="Valenzuela J.G."/>
        </authorList>
    </citation>
    <scope>NUCLEOTIDE SEQUENCE</scope>
    <source>
        <strain evidence="7">Jacobina</strain>
        <tissue evidence="7">Midgut</tissue>
    </source>
</reference>
<feature type="region of interest" description="Disordered" evidence="4">
    <location>
        <begin position="406"/>
        <end position="447"/>
    </location>
</feature>
<dbReference type="AlphaFoldDB" id="A0A7G3B3U2"/>
<comment type="subcellular location">
    <subcellularLocation>
        <location evidence="1">Secreted</location>
    </subcellularLocation>
</comment>
<evidence type="ECO:0000313" key="7">
    <source>
        <dbReference type="EMBL" id="MBC1178026.1"/>
    </source>
</evidence>
<feature type="domain" description="Transferrin-like" evidence="6">
    <location>
        <begin position="40"/>
        <end position="388"/>
    </location>
</feature>
<keyword evidence="2" id="KW-0964">Secreted</keyword>
<evidence type="ECO:0000256" key="2">
    <source>
        <dbReference type="ARBA" id="ARBA00022525"/>
    </source>
</evidence>
<evidence type="ECO:0000256" key="4">
    <source>
        <dbReference type="SAM" id="MobiDB-lite"/>
    </source>
</evidence>
<dbReference type="SUPFAM" id="SSF53850">
    <property type="entry name" value="Periplasmic binding protein-like II"/>
    <property type="match status" value="2"/>
</dbReference>
<feature type="compositionally biased region" description="Low complexity" evidence="4">
    <location>
        <begin position="414"/>
        <end position="428"/>
    </location>
</feature>
<feature type="chain" id="PRO_5028953603" evidence="5">
    <location>
        <begin position="27"/>
        <end position="887"/>
    </location>
</feature>
<feature type="domain" description="Transferrin-like" evidence="6">
    <location>
        <begin position="512"/>
        <end position="858"/>
    </location>
</feature>
<dbReference type="PROSITE" id="PS51408">
    <property type="entry name" value="TRANSFERRIN_LIKE_4"/>
    <property type="match status" value="2"/>
</dbReference>
<dbReference type="GO" id="GO:0006826">
    <property type="term" value="P:iron ion transport"/>
    <property type="evidence" value="ECO:0007669"/>
    <property type="project" value="TreeGrafter"/>
</dbReference>
<feature type="signal peptide" evidence="5">
    <location>
        <begin position="1"/>
        <end position="26"/>
    </location>
</feature>
<proteinExistence type="predicted"/>
<dbReference type="SMART" id="SM00094">
    <property type="entry name" value="TR_FER"/>
    <property type="match status" value="2"/>
</dbReference>
<evidence type="ECO:0000256" key="5">
    <source>
        <dbReference type="SAM" id="SignalP"/>
    </source>
</evidence>
<dbReference type="PANTHER" id="PTHR11485">
    <property type="entry name" value="TRANSFERRIN"/>
    <property type="match status" value="1"/>
</dbReference>
<keyword evidence="3" id="KW-0677">Repeat</keyword>
<dbReference type="InterPro" id="IPR018195">
    <property type="entry name" value="Transferrin_Fe_BS"/>
</dbReference>
<dbReference type="GO" id="GO:0055037">
    <property type="term" value="C:recycling endosome"/>
    <property type="evidence" value="ECO:0007669"/>
    <property type="project" value="TreeGrafter"/>
</dbReference>
<organism evidence="7">
    <name type="scientific">Lutzomyia longipalpis</name>
    <name type="common">Sand fly</name>
    <dbReference type="NCBI Taxonomy" id="7200"/>
    <lineage>
        <taxon>Eukaryota</taxon>
        <taxon>Metazoa</taxon>
        <taxon>Ecdysozoa</taxon>
        <taxon>Arthropoda</taxon>
        <taxon>Hexapoda</taxon>
        <taxon>Insecta</taxon>
        <taxon>Pterygota</taxon>
        <taxon>Neoptera</taxon>
        <taxon>Endopterygota</taxon>
        <taxon>Diptera</taxon>
        <taxon>Nematocera</taxon>
        <taxon>Psychodoidea</taxon>
        <taxon>Psychodidae</taxon>
        <taxon>Lutzomyia</taxon>
        <taxon>Lutzomyia</taxon>
    </lineage>
</organism>